<keyword evidence="2" id="KW-1185">Reference proteome</keyword>
<sequence length="415" mass="47199">MKSATGRFFNIPELVVMITSFFPSKDKLTLMQTNNDLYAIVAPLFYRDPKVIISSETCTLSSLTRYGQDVRVLRTDLTFIRSYYNGVLAHMNNNSSNTSASDGDIDPRRPTWLPAPNAFLIDPTVPLAMMTCLTSLAVKMNYHEVGYRYRSSGKKVRASWYETVTSYNRQVCWIVSHCRHLNVLDLDGIEFWDEQDFSRFGTVLAGSSRLSYLELKVQVTTEFVHQIPLAVFFKCPPSIEHLQLTLDSDITSDSPYAKGAFSKIFPHCPALESIHVPFLFDDNAGVQLISEAIKEHCPALCSISQDYREEKEGDFTMFHAIVDNARRDSLNNIHLAQANELEWPLLEVFQRHSRSLTTITFEWSQHLSSKTIQGILCECTALETLRSSSTANFDRRNYQLDLEDAVAIPWGCTRI</sequence>
<gene>
    <name evidence="1" type="ORF">EC957_004489</name>
</gene>
<comment type="caution">
    <text evidence="1">The sequence shown here is derived from an EMBL/GenBank/DDBJ whole genome shotgun (WGS) entry which is preliminary data.</text>
</comment>
<evidence type="ECO:0000313" key="1">
    <source>
        <dbReference type="EMBL" id="KAF9549189.1"/>
    </source>
</evidence>
<dbReference type="SUPFAM" id="SSF52047">
    <property type="entry name" value="RNI-like"/>
    <property type="match status" value="1"/>
</dbReference>
<protein>
    <submittedName>
        <fullName evidence="1">Uncharacterized protein</fullName>
    </submittedName>
</protein>
<reference evidence="1" key="1">
    <citation type="journal article" date="2020" name="Fungal Divers.">
        <title>Resolving the Mortierellaceae phylogeny through synthesis of multi-gene phylogenetics and phylogenomics.</title>
        <authorList>
            <person name="Vandepol N."/>
            <person name="Liber J."/>
            <person name="Desiro A."/>
            <person name="Na H."/>
            <person name="Kennedy M."/>
            <person name="Barry K."/>
            <person name="Grigoriev I.V."/>
            <person name="Miller A.N."/>
            <person name="O'Donnell K."/>
            <person name="Stajich J.E."/>
            <person name="Bonito G."/>
        </authorList>
    </citation>
    <scope>NUCLEOTIDE SEQUENCE</scope>
    <source>
        <strain evidence="1">NRRL 2591</strain>
    </source>
</reference>
<dbReference type="Proteomes" id="UP000723463">
    <property type="component" value="Unassembled WGS sequence"/>
</dbReference>
<dbReference type="InterPro" id="IPR032675">
    <property type="entry name" value="LRR_dom_sf"/>
</dbReference>
<dbReference type="EMBL" id="JAAAXW010000021">
    <property type="protein sequence ID" value="KAF9549189.1"/>
    <property type="molecule type" value="Genomic_DNA"/>
</dbReference>
<dbReference type="AlphaFoldDB" id="A0A9P6FEV6"/>
<proteinExistence type="predicted"/>
<name>A0A9P6FEV6_9FUNG</name>
<organism evidence="1 2">
    <name type="scientific">Mortierella hygrophila</name>
    <dbReference type="NCBI Taxonomy" id="979708"/>
    <lineage>
        <taxon>Eukaryota</taxon>
        <taxon>Fungi</taxon>
        <taxon>Fungi incertae sedis</taxon>
        <taxon>Mucoromycota</taxon>
        <taxon>Mortierellomycotina</taxon>
        <taxon>Mortierellomycetes</taxon>
        <taxon>Mortierellales</taxon>
        <taxon>Mortierellaceae</taxon>
        <taxon>Mortierella</taxon>
    </lineage>
</organism>
<accession>A0A9P6FEV6</accession>
<dbReference type="Gene3D" id="3.80.10.10">
    <property type="entry name" value="Ribonuclease Inhibitor"/>
    <property type="match status" value="1"/>
</dbReference>
<evidence type="ECO:0000313" key="2">
    <source>
        <dbReference type="Proteomes" id="UP000723463"/>
    </source>
</evidence>